<gene>
    <name evidence="2" type="ORF">NEOLEDRAFT_726490</name>
</gene>
<evidence type="ECO:0000313" key="2">
    <source>
        <dbReference type="EMBL" id="KZT21749.1"/>
    </source>
</evidence>
<evidence type="ECO:0008006" key="4">
    <source>
        <dbReference type="Google" id="ProtNLM"/>
    </source>
</evidence>
<dbReference type="SUPFAM" id="SSF52047">
    <property type="entry name" value="RNI-like"/>
    <property type="match status" value="1"/>
</dbReference>
<sequence>MDMPAYVPKCLLITEILMEIFEFVMASEDSGPPTLANVARTCKAFQAPALSILWRNLTELHPLIQCLPHDIWCKDRGSITFRRPIQMIDLGRFNFYASFVKSLFINSPFMDDVQKLLFSALPLLYPPKIICNRPSILPNLLHLRWIAETPNKLSMIYWLLTGSLKTLHITSVCPEQDTIPFLRRLVGTCGTLRKLATCFYGSAITESVYLAVCEMVPKLVSLRSYSCSAPFAAQVAPALSSLRHLEELQLDFNNTATFIGTGVNFLVADNPFPSLKRVNLALNRLSECTSMLDILRYCDLTHAYFSVREYADPHTVEYFLADLSRKLIHSHTSLRHLCLLQNPARLPSDAILREEYIIPGIALLPLRAFQSLRHLRMHVQCGFDIHDGVLMTLVSAWPRLRSLHFGVYKDLPRQTKITLGGVAGLVRSCPRLANLSLPLDARLSSSYAHERERVLAFLNADTIPRNRKITSIYVGESFIHNSAVVAAILLDIFPRLERVVGTEVDRVVWSGQKDKWHEVRLAVEKHQEELPSKRIEQEGNDDDDDDEDEDEWEYGA</sequence>
<dbReference type="STRING" id="1314782.A0A165Q0J9"/>
<evidence type="ECO:0000256" key="1">
    <source>
        <dbReference type="SAM" id="MobiDB-lite"/>
    </source>
</evidence>
<organism evidence="2 3">
    <name type="scientific">Neolentinus lepideus HHB14362 ss-1</name>
    <dbReference type="NCBI Taxonomy" id="1314782"/>
    <lineage>
        <taxon>Eukaryota</taxon>
        <taxon>Fungi</taxon>
        <taxon>Dikarya</taxon>
        <taxon>Basidiomycota</taxon>
        <taxon>Agaricomycotina</taxon>
        <taxon>Agaricomycetes</taxon>
        <taxon>Gloeophyllales</taxon>
        <taxon>Gloeophyllaceae</taxon>
        <taxon>Neolentinus</taxon>
    </lineage>
</organism>
<feature type="region of interest" description="Disordered" evidence="1">
    <location>
        <begin position="527"/>
        <end position="556"/>
    </location>
</feature>
<dbReference type="InterPro" id="IPR032675">
    <property type="entry name" value="LRR_dom_sf"/>
</dbReference>
<dbReference type="AlphaFoldDB" id="A0A165Q0J9"/>
<dbReference type="OrthoDB" id="3258386at2759"/>
<dbReference type="Proteomes" id="UP000076761">
    <property type="component" value="Unassembled WGS sequence"/>
</dbReference>
<feature type="compositionally biased region" description="Acidic residues" evidence="1">
    <location>
        <begin position="538"/>
        <end position="556"/>
    </location>
</feature>
<reference evidence="2 3" key="1">
    <citation type="journal article" date="2016" name="Mol. Biol. Evol.">
        <title>Comparative Genomics of Early-Diverging Mushroom-Forming Fungi Provides Insights into the Origins of Lignocellulose Decay Capabilities.</title>
        <authorList>
            <person name="Nagy L.G."/>
            <person name="Riley R."/>
            <person name="Tritt A."/>
            <person name="Adam C."/>
            <person name="Daum C."/>
            <person name="Floudas D."/>
            <person name="Sun H."/>
            <person name="Yadav J.S."/>
            <person name="Pangilinan J."/>
            <person name="Larsson K.H."/>
            <person name="Matsuura K."/>
            <person name="Barry K."/>
            <person name="Labutti K."/>
            <person name="Kuo R."/>
            <person name="Ohm R.A."/>
            <person name="Bhattacharya S.S."/>
            <person name="Shirouzu T."/>
            <person name="Yoshinaga Y."/>
            <person name="Martin F.M."/>
            <person name="Grigoriev I.V."/>
            <person name="Hibbett D.S."/>
        </authorList>
    </citation>
    <scope>NUCLEOTIDE SEQUENCE [LARGE SCALE GENOMIC DNA]</scope>
    <source>
        <strain evidence="2 3">HHB14362 ss-1</strain>
    </source>
</reference>
<feature type="compositionally biased region" description="Basic and acidic residues" evidence="1">
    <location>
        <begin position="527"/>
        <end position="537"/>
    </location>
</feature>
<dbReference type="InParanoid" id="A0A165Q0J9"/>
<protein>
    <recommendedName>
        <fullName evidence="4">F-box domain-containing protein</fullName>
    </recommendedName>
</protein>
<evidence type="ECO:0000313" key="3">
    <source>
        <dbReference type="Proteomes" id="UP000076761"/>
    </source>
</evidence>
<keyword evidence="3" id="KW-1185">Reference proteome</keyword>
<dbReference type="Gene3D" id="3.80.10.10">
    <property type="entry name" value="Ribonuclease Inhibitor"/>
    <property type="match status" value="1"/>
</dbReference>
<name>A0A165Q0J9_9AGAM</name>
<accession>A0A165Q0J9</accession>
<proteinExistence type="predicted"/>
<dbReference type="EMBL" id="KV425603">
    <property type="protein sequence ID" value="KZT21749.1"/>
    <property type="molecule type" value="Genomic_DNA"/>
</dbReference>